<accession>A0ABQ2K2P5</accession>
<dbReference type="InterPro" id="IPR036291">
    <property type="entry name" value="NAD(P)-bd_dom_sf"/>
</dbReference>
<organism evidence="3 4">
    <name type="scientific">Novosphingobium indicum</name>
    <dbReference type="NCBI Taxonomy" id="462949"/>
    <lineage>
        <taxon>Bacteria</taxon>
        <taxon>Pseudomonadati</taxon>
        <taxon>Pseudomonadota</taxon>
        <taxon>Alphaproteobacteria</taxon>
        <taxon>Sphingomonadales</taxon>
        <taxon>Sphingomonadaceae</taxon>
        <taxon>Novosphingobium</taxon>
    </lineage>
</organism>
<dbReference type="CDD" id="cd05233">
    <property type="entry name" value="SDR_c"/>
    <property type="match status" value="1"/>
</dbReference>
<evidence type="ECO:0000256" key="2">
    <source>
        <dbReference type="ARBA" id="ARBA00023002"/>
    </source>
</evidence>
<comment type="caution">
    <text evidence="3">The sequence shown here is derived from an EMBL/GenBank/DDBJ whole genome shotgun (WGS) entry which is preliminary data.</text>
</comment>
<dbReference type="Gene3D" id="3.40.50.720">
    <property type="entry name" value="NAD(P)-binding Rossmann-like Domain"/>
    <property type="match status" value="1"/>
</dbReference>
<keyword evidence="4" id="KW-1185">Reference proteome</keyword>
<dbReference type="PANTHER" id="PTHR42760">
    <property type="entry name" value="SHORT-CHAIN DEHYDROGENASES/REDUCTASES FAMILY MEMBER"/>
    <property type="match status" value="1"/>
</dbReference>
<dbReference type="Proteomes" id="UP000605099">
    <property type="component" value="Unassembled WGS sequence"/>
</dbReference>
<dbReference type="PRINTS" id="PR00081">
    <property type="entry name" value="GDHRDH"/>
</dbReference>
<protein>
    <submittedName>
        <fullName evidence="3">Short-chain dehydrogenase/reductas</fullName>
    </submittedName>
</protein>
<sequence length="279" mass="28348">MSLTPRTRLDLPLAIVVGAGGMGASVARRMAHGHRVLLADIDESRAAAVANDLAIEGGSVLPIACDVTDATSVEALSQTAAGLGGFRTLVHVAGLSIAADSFNKIVNVNLRGPALVAQAFLPLASPGCSAILIASLAAHSIRAAPAELAVLASPAAPELASKLAKCLAPSNTTAQMAYTYSKIGLIEMARREAAAWGRAGARIVTLSPGLIATPMGALAYEKSAGKRAMFERTPLGREGTMTEIADAVEFLTSDRASFISGTDLLVDGGLCGALGYPAS</sequence>
<name>A0ABQ2K2P5_9SPHN</name>
<comment type="similarity">
    <text evidence="1">Belongs to the short-chain dehydrogenases/reductases (SDR) family.</text>
</comment>
<dbReference type="SUPFAM" id="SSF51735">
    <property type="entry name" value="NAD(P)-binding Rossmann-fold domains"/>
    <property type="match status" value="1"/>
</dbReference>
<evidence type="ECO:0000313" key="4">
    <source>
        <dbReference type="Proteomes" id="UP000605099"/>
    </source>
</evidence>
<evidence type="ECO:0000256" key="1">
    <source>
        <dbReference type="ARBA" id="ARBA00006484"/>
    </source>
</evidence>
<proteinExistence type="inferred from homology"/>
<dbReference type="RefSeq" id="WP_268238475.1">
    <property type="nucleotide sequence ID" value="NZ_BMLK01000044.1"/>
</dbReference>
<dbReference type="Pfam" id="PF00106">
    <property type="entry name" value="adh_short"/>
    <property type="match status" value="1"/>
</dbReference>
<dbReference type="PANTHER" id="PTHR42760:SF133">
    <property type="entry name" value="3-OXOACYL-[ACYL-CARRIER-PROTEIN] REDUCTASE"/>
    <property type="match status" value="1"/>
</dbReference>
<reference evidence="4" key="1">
    <citation type="journal article" date="2019" name="Int. J. Syst. Evol. Microbiol.">
        <title>The Global Catalogue of Microorganisms (GCM) 10K type strain sequencing project: providing services to taxonomists for standard genome sequencing and annotation.</title>
        <authorList>
            <consortium name="The Broad Institute Genomics Platform"/>
            <consortium name="The Broad Institute Genome Sequencing Center for Infectious Disease"/>
            <person name="Wu L."/>
            <person name="Ma J."/>
        </authorList>
    </citation>
    <scope>NUCLEOTIDE SEQUENCE [LARGE SCALE GENOMIC DNA]</scope>
    <source>
        <strain evidence="4">CGMCC 1.6784</strain>
    </source>
</reference>
<dbReference type="InterPro" id="IPR002347">
    <property type="entry name" value="SDR_fam"/>
</dbReference>
<gene>
    <name evidence="3" type="ORF">GCM10011349_45670</name>
</gene>
<dbReference type="EMBL" id="BMLK01000044">
    <property type="protein sequence ID" value="GGN62213.1"/>
    <property type="molecule type" value="Genomic_DNA"/>
</dbReference>
<dbReference type="Pfam" id="PF13561">
    <property type="entry name" value="adh_short_C2"/>
    <property type="match status" value="1"/>
</dbReference>
<evidence type="ECO:0000313" key="3">
    <source>
        <dbReference type="EMBL" id="GGN62213.1"/>
    </source>
</evidence>
<keyword evidence="2" id="KW-0560">Oxidoreductase</keyword>